<evidence type="ECO:0000313" key="2">
    <source>
        <dbReference type="EMBL" id="GGD01871.1"/>
    </source>
</evidence>
<evidence type="ECO:0000313" key="3">
    <source>
        <dbReference type="Proteomes" id="UP000638188"/>
    </source>
</evidence>
<name>A0ABQ1PR51_9GAMM</name>
<sequence>MARVDLCEHLFEIFIVDAGKGSLCQLSHAGLLPGSGGKVFGKTYQSQVACANVVKKAFRSIDVIRTLHLSTHPHRVVQLNLDGYRGAAGGYEKKGKSTDNGSCKGVRHG</sequence>
<dbReference type="Proteomes" id="UP000638188">
    <property type="component" value="Unassembled WGS sequence"/>
</dbReference>
<gene>
    <name evidence="2" type="ORF">GCM10007418_21390</name>
</gene>
<organism evidence="2 3">
    <name type="scientific">Halopseudomonas salina</name>
    <dbReference type="NCBI Taxonomy" id="1323744"/>
    <lineage>
        <taxon>Bacteria</taxon>
        <taxon>Pseudomonadati</taxon>
        <taxon>Pseudomonadota</taxon>
        <taxon>Gammaproteobacteria</taxon>
        <taxon>Pseudomonadales</taxon>
        <taxon>Pseudomonadaceae</taxon>
        <taxon>Halopseudomonas</taxon>
    </lineage>
</organism>
<comment type="caution">
    <text evidence="2">The sequence shown here is derived from an EMBL/GenBank/DDBJ whole genome shotgun (WGS) entry which is preliminary data.</text>
</comment>
<evidence type="ECO:0000256" key="1">
    <source>
        <dbReference type="SAM" id="MobiDB-lite"/>
    </source>
</evidence>
<reference evidence="3" key="1">
    <citation type="journal article" date="2019" name="Int. J. Syst. Evol. Microbiol.">
        <title>The Global Catalogue of Microorganisms (GCM) 10K type strain sequencing project: providing services to taxonomists for standard genome sequencing and annotation.</title>
        <authorList>
            <consortium name="The Broad Institute Genomics Platform"/>
            <consortium name="The Broad Institute Genome Sequencing Center for Infectious Disease"/>
            <person name="Wu L."/>
            <person name="Ma J."/>
        </authorList>
    </citation>
    <scope>NUCLEOTIDE SEQUENCE [LARGE SCALE GENOMIC DNA]</scope>
    <source>
        <strain evidence="3">CGMCC 1.12482</strain>
    </source>
</reference>
<protein>
    <submittedName>
        <fullName evidence="2">Uncharacterized protein</fullName>
    </submittedName>
</protein>
<dbReference type="EMBL" id="BMFF01000004">
    <property type="protein sequence ID" value="GGD01871.1"/>
    <property type="molecule type" value="Genomic_DNA"/>
</dbReference>
<proteinExistence type="predicted"/>
<feature type="region of interest" description="Disordered" evidence="1">
    <location>
        <begin position="90"/>
        <end position="109"/>
    </location>
</feature>
<accession>A0ABQ1PR51</accession>
<keyword evidence="3" id="KW-1185">Reference proteome</keyword>